<accession>A0A0F9IM74</accession>
<dbReference type="InterPro" id="IPR029044">
    <property type="entry name" value="Nucleotide-diphossugar_trans"/>
</dbReference>
<organism evidence="1">
    <name type="scientific">marine sediment metagenome</name>
    <dbReference type="NCBI Taxonomy" id="412755"/>
    <lineage>
        <taxon>unclassified sequences</taxon>
        <taxon>metagenomes</taxon>
        <taxon>ecological metagenomes</taxon>
    </lineage>
</organism>
<evidence type="ECO:0000313" key="1">
    <source>
        <dbReference type="EMBL" id="KKM44219.1"/>
    </source>
</evidence>
<dbReference type="EMBL" id="LAZR01012077">
    <property type="protein sequence ID" value="KKM44219.1"/>
    <property type="molecule type" value="Genomic_DNA"/>
</dbReference>
<dbReference type="SUPFAM" id="SSF53448">
    <property type="entry name" value="Nucleotide-diphospho-sugar transferases"/>
    <property type="match status" value="1"/>
</dbReference>
<comment type="caution">
    <text evidence="1">The sequence shown here is derived from an EMBL/GenBank/DDBJ whole genome shotgun (WGS) entry which is preliminary data.</text>
</comment>
<proteinExistence type="predicted"/>
<gene>
    <name evidence="1" type="ORF">LCGC14_1561870</name>
</gene>
<dbReference type="Gene3D" id="3.90.550.10">
    <property type="entry name" value="Spore Coat Polysaccharide Biosynthesis Protein SpsA, Chain A"/>
    <property type="match status" value="1"/>
</dbReference>
<evidence type="ECO:0008006" key="2">
    <source>
        <dbReference type="Google" id="ProtNLM"/>
    </source>
</evidence>
<protein>
    <recommendedName>
        <fullName evidence="2">Glycosyltransferase 2-like domain-containing protein</fullName>
    </recommendedName>
</protein>
<dbReference type="AlphaFoldDB" id="A0A0F9IM74"/>
<name>A0A0F9IM74_9ZZZZ</name>
<sequence length="177" mass="20585">PYSNIKYTYIEDQTIRGLAGPYNDGIKMAVEDNCDLIILINDDVVLNNSINNFIDIIMNHEFKDIGLYGPLSNGLHINSHQLADKAGKGIREITHEYDQFSDINGFIMAFSPEFYHLVKLPNGDFCDMRKIWGGGEEIMQDRARERGARMFIIKNCWFYHQRISGWVKFERWTNSRV</sequence>
<reference evidence="1" key="1">
    <citation type="journal article" date="2015" name="Nature">
        <title>Complex archaea that bridge the gap between prokaryotes and eukaryotes.</title>
        <authorList>
            <person name="Spang A."/>
            <person name="Saw J.H."/>
            <person name="Jorgensen S.L."/>
            <person name="Zaremba-Niedzwiedzka K."/>
            <person name="Martijn J."/>
            <person name="Lind A.E."/>
            <person name="van Eijk R."/>
            <person name="Schleper C."/>
            <person name="Guy L."/>
            <person name="Ettema T.J."/>
        </authorList>
    </citation>
    <scope>NUCLEOTIDE SEQUENCE</scope>
</reference>
<feature type="non-terminal residue" evidence="1">
    <location>
        <position position="1"/>
    </location>
</feature>